<sequence length="373" mass="42002">MTPLRNSIYILTIIGVFYACGSPDHSDAPTMHDALFQPPEIRSVMADVAGYQFKFPSKHKSVGRDFPMGWVPASFYTGVMAAYHATGDEIYLNAAIEWSEDNDWQPGPRPRHADDHAAGQTYLDIYAINSEPRMIEPIKATFDSLIAHPVVGREDWSWCDALFMAPPTLARLGAATGDKQYFDFLHDMYWDTADYLFDRQAGLWFRDQSYFYQRTTNDKQVYWSRGNGWVMAGIARLLPFLPEKDKKRDWYVQLLKTMATSIAPLQGDDGLWRSSLLDADEYPAPETSGSGFICFALMWGINNGYLDFETYLPIVAKAWIGLNGAIHDNGMIGWVQPIGEGPEKVTYDDTQAYGAGAFLLAGSELLIHAERLK</sequence>
<evidence type="ECO:0000313" key="2">
    <source>
        <dbReference type="EMBL" id="SVC13754.1"/>
    </source>
</evidence>
<dbReference type="InterPro" id="IPR052043">
    <property type="entry name" value="PolySaccharide_Degr_Enz"/>
</dbReference>
<dbReference type="PANTHER" id="PTHR33886:SF8">
    <property type="entry name" value="UNSATURATED RHAMNOGALACTURONAN HYDROLASE (EUROFUNG)"/>
    <property type="match status" value="1"/>
</dbReference>
<protein>
    <recommendedName>
        <fullName evidence="3">Glycosyl hydrolase family 88</fullName>
    </recommendedName>
</protein>
<dbReference type="InterPro" id="IPR008928">
    <property type="entry name" value="6-hairpin_glycosidase_sf"/>
</dbReference>
<evidence type="ECO:0008006" key="3">
    <source>
        <dbReference type="Google" id="ProtNLM"/>
    </source>
</evidence>
<dbReference type="Pfam" id="PF07470">
    <property type="entry name" value="Glyco_hydro_88"/>
    <property type="match status" value="1"/>
</dbReference>
<dbReference type="GO" id="GO:0016787">
    <property type="term" value="F:hydrolase activity"/>
    <property type="evidence" value="ECO:0007669"/>
    <property type="project" value="UniProtKB-KW"/>
</dbReference>
<dbReference type="Gene3D" id="1.50.10.10">
    <property type="match status" value="1"/>
</dbReference>
<dbReference type="InterPro" id="IPR012341">
    <property type="entry name" value="6hp_glycosidase-like_sf"/>
</dbReference>
<dbReference type="GO" id="GO:0005975">
    <property type="term" value="P:carbohydrate metabolic process"/>
    <property type="evidence" value="ECO:0007669"/>
    <property type="project" value="InterPro"/>
</dbReference>
<gene>
    <name evidence="2" type="ORF">METZ01_LOCUS266608</name>
</gene>
<accession>A0A382JMS9</accession>
<dbReference type="EMBL" id="UINC01075506">
    <property type="protein sequence ID" value="SVC13754.1"/>
    <property type="molecule type" value="Genomic_DNA"/>
</dbReference>
<organism evidence="2">
    <name type="scientific">marine metagenome</name>
    <dbReference type="NCBI Taxonomy" id="408172"/>
    <lineage>
        <taxon>unclassified sequences</taxon>
        <taxon>metagenomes</taxon>
        <taxon>ecological metagenomes</taxon>
    </lineage>
</organism>
<dbReference type="AlphaFoldDB" id="A0A382JMS9"/>
<evidence type="ECO:0000256" key="1">
    <source>
        <dbReference type="ARBA" id="ARBA00022801"/>
    </source>
</evidence>
<dbReference type="PROSITE" id="PS51257">
    <property type="entry name" value="PROKAR_LIPOPROTEIN"/>
    <property type="match status" value="1"/>
</dbReference>
<reference evidence="2" key="1">
    <citation type="submission" date="2018-05" db="EMBL/GenBank/DDBJ databases">
        <authorList>
            <person name="Lanie J.A."/>
            <person name="Ng W.-L."/>
            <person name="Kazmierczak K.M."/>
            <person name="Andrzejewski T.M."/>
            <person name="Davidsen T.M."/>
            <person name="Wayne K.J."/>
            <person name="Tettelin H."/>
            <person name="Glass J.I."/>
            <person name="Rusch D."/>
            <person name="Podicherti R."/>
            <person name="Tsui H.-C.T."/>
            <person name="Winkler M.E."/>
        </authorList>
    </citation>
    <scope>NUCLEOTIDE SEQUENCE</scope>
</reference>
<dbReference type="SUPFAM" id="SSF48208">
    <property type="entry name" value="Six-hairpin glycosidases"/>
    <property type="match status" value="1"/>
</dbReference>
<dbReference type="PANTHER" id="PTHR33886">
    <property type="entry name" value="UNSATURATED RHAMNOGALACTURONAN HYDROLASE (EUROFUNG)"/>
    <property type="match status" value="1"/>
</dbReference>
<dbReference type="InterPro" id="IPR010905">
    <property type="entry name" value="Glyco_hydro_88"/>
</dbReference>
<name>A0A382JMS9_9ZZZZ</name>
<keyword evidence="1" id="KW-0378">Hydrolase</keyword>
<proteinExistence type="predicted"/>